<sequence length="88" mass="10521">MAWKIKFSARLKKDFRRIGAQQLLKIKAYLEKVKALDNPRKLGKPLKSRFKGLWRYRVGDYRLVCEIQDQDLIVLVVRVASRKEVYNR</sequence>
<dbReference type="STRING" id="1303921.BSEPE_1177"/>
<reference evidence="3 4" key="2">
    <citation type="journal article" date="2016" name="ISME J.">
        <title>Heterogeneous composition of key metabolic gene clusters in a vent mussel symbiont population.</title>
        <authorList>
            <person name="Ikuta T."/>
            <person name="Takaki Y."/>
            <person name="Nagai Y."/>
            <person name="Shimamura S."/>
            <person name="Tsuda M."/>
            <person name="Kawagucci S."/>
            <person name="Aoki Y."/>
            <person name="Inoue K."/>
            <person name="Teruya M."/>
            <person name="Satou K."/>
            <person name="Teruya K."/>
            <person name="Shimoji M."/>
            <person name="Tamotsu H."/>
            <person name="Hirano T."/>
            <person name="Maruyama T."/>
            <person name="Yoshida T."/>
        </authorList>
    </citation>
    <scope>NUCLEOTIDE SEQUENCE [LARGE SCALE GENOMIC DNA]</scope>
    <source>
        <strain evidence="3 4">Myojin Knoll</strain>
    </source>
</reference>
<dbReference type="PANTHER" id="PTHR35601:SF1">
    <property type="entry name" value="TOXIN RELE"/>
    <property type="match status" value="1"/>
</dbReference>
<dbReference type="KEGG" id="ebh:BSEPE_1177"/>
<dbReference type="AlphaFoldDB" id="A0A0P0UTA3"/>
<evidence type="ECO:0000256" key="2">
    <source>
        <dbReference type="ARBA" id="ARBA00022649"/>
    </source>
</evidence>
<name>A0A0P0UTA3_9GAMM</name>
<evidence type="ECO:0000313" key="4">
    <source>
        <dbReference type="Proteomes" id="UP000067399"/>
    </source>
</evidence>
<dbReference type="OrthoDB" id="5570653at2"/>
<protein>
    <submittedName>
        <fullName evidence="3">Addiction module toxin, RelE/StbE family</fullName>
    </submittedName>
</protein>
<proteinExistence type="inferred from homology"/>
<gene>
    <name evidence="3" type="ORF">BSEPE_1177</name>
</gene>
<dbReference type="EMBL" id="AP013042">
    <property type="protein sequence ID" value="BAS68165.1"/>
    <property type="molecule type" value="Genomic_DNA"/>
</dbReference>
<accession>A0A0P0UTA3</accession>
<evidence type="ECO:0000256" key="1">
    <source>
        <dbReference type="ARBA" id="ARBA00006226"/>
    </source>
</evidence>
<dbReference type="RefSeq" id="WP_066045115.1">
    <property type="nucleotide sequence ID" value="NZ_AP013042.1"/>
</dbReference>
<dbReference type="Pfam" id="PF05016">
    <property type="entry name" value="ParE_toxin"/>
    <property type="match status" value="1"/>
</dbReference>
<dbReference type="SUPFAM" id="SSF143011">
    <property type="entry name" value="RelE-like"/>
    <property type="match status" value="1"/>
</dbReference>
<organism evidence="3 4">
    <name type="scientific">endosymbiont of Bathymodiolus septemdierum str. Myojin knoll</name>
    <dbReference type="NCBI Taxonomy" id="1303921"/>
    <lineage>
        <taxon>Bacteria</taxon>
        <taxon>Pseudomonadati</taxon>
        <taxon>Pseudomonadota</taxon>
        <taxon>Gammaproteobacteria</taxon>
        <taxon>sulfur-oxidizing symbionts</taxon>
    </lineage>
</organism>
<keyword evidence="4" id="KW-1185">Reference proteome</keyword>
<dbReference type="InterPro" id="IPR007712">
    <property type="entry name" value="RelE/ParE_toxin"/>
</dbReference>
<dbReference type="PANTHER" id="PTHR35601">
    <property type="entry name" value="TOXIN RELE"/>
    <property type="match status" value="1"/>
</dbReference>
<comment type="similarity">
    <text evidence="1">Belongs to the RelE toxin family.</text>
</comment>
<keyword evidence="2" id="KW-1277">Toxin-antitoxin system</keyword>
<dbReference type="Gene3D" id="3.30.2310.20">
    <property type="entry name" value="RelE-like"/>
    <property type="match status" value="1"/>
</dbReference>
<evidence type="ECO:0000313" key="3">
    <source>
        <dbReference type="EMBL" id="BAS68165.1"/>
    </source>
</evidence>
<reference evidence="3 4" key="1">
    <citation type="journal article" date="2000" name="Mar. Ecol. Prog. Ser.">
        <title>Phylogenetic characterization of endosymbionts in three hydrothermal vent mussels: influence on host distributions.</title>
        <authorList>
            <person name="Fujiwara Y."/>
            <person name="Takai K."/>
            <person name="Uematsu K."/>
            <person name="Tsuchida S."/>
            <person name="Hunt J.C."/>
            <person name="Hashimoto J."/>
        </authorList>
    </citation>
    <scope>NUCLEOTIDE SEQUENCE [LARGE SCALE GENOMIC DNA]</scope>
    <source>
        <strain evidence="3 4">Myojin Knoll</strain>
    </source>
</reference>
<dbReference type="Proteomes" id="UP000067399">
    <property type="component" value="Chromosome"/>
</dbReference>
<dbReference type="NCBIfam" id="TIGR02385">
    <property type="entry name" value="RelE_StbE"/>
    <property type="match status" value="1"/>
</dbReference>
<dbReference type="InterPro" id="IPR035093">
    <property type="entry name" value="RelE/ParE_toxin_dom_sf"/>
</dbReference>